<proteinExistence type="predicted"/>
<gene>
    <name evidence="1" type="primary">64</name>
    <name evidence="1" type="ORF">PBI_REY_64</name>
</gene>
<sequence>MSEKTIEQQLTDILKADEYGRDEVYCLRAEPDEEIDGFKHVAVEEGENRRWARGDTIIVQHVDTGRYFAFDFDQGLTEYQENEVYTDSVREVQRVVKTVEIVTWPKIK</sequence>
<dbReference type="GeneID" id="40080976"/>
<name>G1D5C6_9CAUD</name>
<dbReference type="EMBL" id="JF937105">
    <property type="protein sequence ID" value="AEK09976.1"/>
    <property type="molecule type" value="Genomic_DNA"/>
</dbReference>
<accession>G1D5C6</accession>
<evidence type="ECO:0000313" key="2">
    <source>
        <dbReference type="Proteomes" id="UP000008418"/>
    </source>
</evidence>
<evidence type="ECO:0000313" key="1">
    <source>
        <dbReference type="EMBL" id="AEK09976.1"/>
    </source>
</evidence>
<reference evidence="1 2" key="1">
    <citation type="journal article" date="2011" name="PLoS ONE">
        <title>Cluster K Mycobacteriophages: Insights into the Evolutionary Origins of Mycobacteriophage TM4.</title>
        <authorList>
            <person name="Pope W.H."/>
            <person name="Ferreira C.M."/>
            <person name="Jacobs-Sera D."/>
            <person name="Benjamin R.C."/>
            <person name="Davis A.J."/>
            <person name="Dejong R.J."/>
            <person name="Elgin S.C."/>
            <person name="Guilfoile F.R."/>
            <person name="Forsyth M.H."/>
            <person name="Harris A.D."/>
            <person name="Harvey S.E."/>
            <person name="Hughes L.E."/>
            <person name="Hynes P.M."/>
            <person name="Jackson A.S."/>
            <person name="Jalal M.D."/>
            <person name="Macmurray E.A."/>
            <person name="Manley C.M."/>
            <person name="McDonough M.J."/>
            <person name="Mosier J.L."/>
            <person name="Osterbann L.J."/>
            <person name="Rabinowitz H.S."/>
            <person name="Rhyan C.N."/>
            <person name="Russell D.A."/>
            <person name="Saha M.S."/>
            <person name="Shaffer C.D."/>
            <person name="Simon S.E."/>
            <person name="Sims E.F."/>
            <person name="Tovar I.G."/>
            <person name="Weisser E.G."/>
            <person name="Wertz J.T."/>
            <person name="Weston-Hafer K.A."/>
            <person name="Williamson K.E."/>
            <person name="Zhang B."/>
            <person name="Cresawn S.G."/>
            <person name="Jain P."/>
            <person name="Piuri M."/>
            <person name="Jacobs W.R.Jr."/>
            <person name="Hendrix R.W."/>
            <person name="Hatfull G.F."/>
        </authorList>
    </citation>
    <scope>NUCLEOTIDE SEQUENCE [LARGE SCALE GENOMIC DNA]</scope>
    <source>
        <strain evidence="1">Rey</strain>
    </source>
</reference>
<dbReference type="OrthoDB" id="35124at10239"/>
<dbReference type="Proteomes" id="UP000008418">
    <property type="component" value="Segment"/>
</dbReference>
<organism evidence="1 2">
    <name type="scientific">Mycobacterium phage Rey</name>
    <dbReference type="NCBI Taxonomy" id="1034115"/>
    <lineage>
        <taxon>Viruses</taxon>
        <taxon>Duplodnaviria</taxon>
        <taxon>Heunggongvirae</taxon>
        <taxon>Uroviricota</taxon>
        <taxon>Caudoviricetes</taxon>
        <taxon>Vilmaviridae</taxon>
        <taxon>Mclasvirinae</taxon>
        <taxon>Reyvirus</taxon>
        <taxon>Reyvirus rey</taxon>
    </lineage>
</organism>
<dbReference type="RefSeq" id="YP_009605054.1">
    <property type="nucleotide sequence ID" value="NC_041971.1"/>
</dbReference>
<dbReference type="KEGG" id="vg:40080976"/>
<protein>
    <submittedName>
        <fullName evidence="1">Uncharacterized protein</fullName>
    </submittedName>
</protein>
<keyword evidence="2" id="KW-1185">Reference proteome</keyword>